<proteinExistence type="predicted"/>
<keyword evidence="1" id="KW-0560">Oxidoreductase</keyword>
<accession>A0A061SUX4</accession>
<dbReference type="RefSeq" id="WP_037906669.1">
    <property type="nucleotide sequence ID" value="NZ_JEMU01000005.1"/>
</dbReference>
<dbReference type="InterPro" id="IPR036188">
    <property type="entry name" value="FAD/NAD-bd_sf"/>
</dbReference>
<dbReference type="Gene3D" id="3.30.9.10">
    <property type="entry name" value="D-Amino Acid Oxidase, subunit A, domain 2"/>
    <property type="match status" value="1"/>
</dbReference>
<dbReference type="EMBL" id="JEMU01000005">
    <property type="protein sequence ID" value="KAJ03558.1"/>
    <property type="molecule type" value="Genomic_DNA"/>
</dbReference>
<dbReference type="Pfam" id="PF01266">
    <property type="entry name" value="DAO"/>
    <property type="match status" value="1"/>
</dbReference>
<name>A0A061SUX4_9RHOB</name>
<dbReference type="InterPro" id="IPR006076">
    <property type="entry name" value="FAD-dep_OxRdtase"/>
</dbReference>
<dbReference type="eggNOG" id="COG0665">
    <property type="taxonomic scope" value="Bacteria"/>
</dbReference>
<dbReference type="GO" id="GO:0016491">
    <property type="term" value="F:oxidoreductase activity"/>
    <property type="evidence" value="ECO:0007669"/>
    <property type="project" value="UniProtKB-KW"/>
</dbReference>
<dbReference type="AlphaFoldDB" id="A0A061SUX4"/>
<evidence type="ECO:0000256" key="1">
    <source>
        <dbReference type="ARBA" id="ARBA00023002"/>
    </source>
</evidence>
<comment type="caution">
    <text evidence="3">The sequence shown here is derived from an EMBL/GenBank/DDBJ whole genome shotgun (WGS) entry which is preliminary data.</text>
</comment>
<evidence type="ECO:0000259" key="2">
    <source>
        <dbReference type="Pfam" id="PF01266"/>
    </source>
</evidence>
<protein>
    <submittedName>
        <fullName evidence="3">FAD-dependent oxidoreductase</fullName>
    </submittedName>
</protein>
<dbReference type="Gene3D" id="3.50.50.60">
    <property type="entry name" value="FAD/NAD(P)-binding domain"/>
    <property type="match status" value="1"/>
</dbReference>
<dbReference type="GO" id="GO:0005737">
    <property type="term" value="C:cytoplasm"/>
    <property type="evidence" value="ECO:0007669"/>
    <property type="project" value="TreeGrafter"/>
</dbReference>
<dbReference type="STRING" id="83219.PM02_06960"/>
<evidence type="ECO:0000313" key="4">
    <source>
        <dbReference type="Proteomes" id="UP000027337"/>
    </source>
</evidence>
<dbReference type="PANTHER" id="PTHR13847">
    <property type="entry name" value="SARCOSINE DEHYDROGENASE-RELATED"/>
    <property type="match status" value="1"/>
</dbReference>
<sequence length="442" mass="48099">MTRIYPDFAYGDGPRAGCWWDETCAAPDRPELTGDHRCDVAIIGGGFTGISAALHLAQTGVSATVLESRYVGWGASGRNGGFCCLGGGMMEDAALDKAFGRQGRADWRSAEVAAVRLVENLIERFGMDVDRHSNGETMFVHRARHFEALKNARAYYAENYGVETELTGPQDLQDAGMNAGYHGALTVPIGFGLNPRKYITGLASAAEAAGANIYHESPVTPVRRTASGFSVVTPNGTVTADKVIVATNGYSSEDLPPWLAGRYMPTQSSIIVTRPLTQEELTAQNWTSRQACYDTRSLLHYFRLMPDNRMLFGVRGGLMATAGSEARAMKRARADFDRMFPAWRHVETPHAWSGMVCIARSMMPFVGEVPDQPGMFAGLCYHGNGVAMASFSGALLADLVQGKQTQHIYPEAVQRPLAKFELGRYRRAVMPLAYAGFALTDL</sequence>
<dbReference type="Proteomes" id="UP000027337">
    <property type="component" value="Unassembled WGS sequence"/>
</dbReference>
<evidence type="ECO:0000313" key="3">
    <source>
        <dbReference type="EMBL" id="KAJ03558.1"/>
    </source>
</evidence>
<reference evidence="3 4" key="1">
    <citation type="journal article" date="2014" name="Genome Announc.">
        <title>Draft Genome Sequences of Two Isolates of the Roseobacter Group, Sulfitobacter sp. Strains 3SOLIMAR09 and 1FIGIMAR09, from Harbors of Mallorca Island (Mediterranean Sea).</title>
        <authorList>
            <person name="Mas-Llado M."/>
            <person name="Pina-Villalonga J.M."/>
            <person name="Brunet-Galmes I."/>
            <person name="Nogales B."/>
            <person name="Bosch R."/>
        </authorList>
    </citation>
    <scope>NUCLEOTIDE SEQUENCE [LARGE SCALE GENOMIC DNA]</scope>
    <source>
        <strain evidence="3 4">1FIGIMAR09</strain>
    </source>
</reference>
<feature type="domain" description="FAD dependent oxidoreductase" evidence="2">
    <location>
        <begin position="39"/>
        <end position="399"/>
    </location>
</feature>
<dbReference type="SUPFAM" id="SSF51905">
    <property type="entry name" value="FAD/NAD(P)-binding domain"/>
    <property type="match status" value="1"/>
</dbReference>
<gene>
    <name evidence="3" type="ORF">PM02_06960</name>
</gene>
<keyword evidence="4" id="KW-1185">Reference proteome</keyword>
<organism evidence="3 4">
    <name type="scientific">Sulfitobacter mediterraneus</name>
    <dbReference type="NCBI Taxonomy" id="83219"/>
    <lineage>
        <taxon>Bacteria</taxon>
        <taxon>Pseudomonadati</taxon>
        <taxon>Pseudomonadota</taxon>
        <taxon>Alphaproteobacteria</taxon>
        <taxon>Rhodobacterales</taxon>
        <taxon>Roseobacteraceae</taxon>
        <taxon>Sulfitobacter</taxon>
    </lineage>
</organism>
<dbReference type="PANTHER" id="PTHR13847:SF281">
    <property type="entry name" value="FAD DEPENDENT OXIDOREDUCTASE DOMAIN-CONTAINING PROTEIN"/>
    <property type="match status" value="1"/>
</dbReference>